<reference evidence="5" key="1">
    <citation type="submission" date="2020-05" db="EMBL/GenBank/DDBJ databases">
        <authorList>
            <person name="Chiriac C."/>
            <person name="Salcher M."/>
            <person name="Ghai R."/>
            <person name="Kavagutti S V."/>
        </authorList>
    </citation>
    <scope>NUCLEOTIDE SEQUENCE</scope>
</reference>
<dbReference type="PANTHER" id="PTHR24421">
    <property type="entry name" value="NITRATE/NITRITE SENSOR PROTEIN NARX-RELATED"/>
    <property type="match status" value="1"/>
</dbReference>
<dbReference type="SMART" id="SM00387">
    <property type="entry name" value="HATPase_c"/>
    <property type="match status" value="1"/>
</dbReference>
<dbReference type="SUPFAM" id="SSF55874">
    <property type="entry name" value="ATPase domain of HSP90 chaperone/DNA topoisomerase II/histidine kinase"/>
    <property type="match status" value="1"/>
</dbReference>
<keyword evidence="2" id="KW-0418">Kinase</keyword>
<dbReference type="InterPro" id="IPR050482">
    <property type="entry name" value="Sensor_HK_TwoCompSys"/>
</dbReference>
<dbReference type="EMBL" id="CAEZVG010000058">
    <property type="protein sequence ID" value="CAB4627407.1"/>
    <property type="molecule type" value="Genomic_DNA"/>
</dbReference>
<dbReference type="EMBL" id="CAEZSP010000032">
    <property type="protein sequence ID" value="CAB4544843.1"/>
    <property type="molecule type" value="Genomic_DNA"/>
</dbReference>
<dbReference type="Gene3D" id="3.30.565.10">
    <property type="entry name" value="Histidine kinase-like ATPase, C-terminal domain"/>
    <property type="match status" value="1"/>
</dbReference>
<evidence type="ECO:0000259" key="3">
    <source>
        <dbReference type="SMART" id="SM00387"/>
    </source>
</evidence>
<dbReference type="Pfam" id="PF02518">
    <property type="entry name" value="HATPase_c"/>
    <property type="match status" value="1"/>
</dbReference>
<evidence type="ECO:0000256" key="1">
    <source>
        <dbReference type="ARBA" id="ARBA00022679"/>
    </source>
</evidence>
<evidence type="ECO:0000313" key="4">
    <source>
        <dbReference type="EMBL" id="CAB4544843.1"/>
    </source>
</evidence>
<dbReference type="CDD" id="cd16917">
    <property type="entry name" value="HATPase_UhpB-NarQ-NarX-like"/>
    <property type="match status" value="1"/>
</dbReference>
<accession>A0A6J6IRY8</accession>
<dbReference type="GO" id="GO:0000155">
    <property type="term" value="F:phosphorelay sensor kinase activity"/>
    <property type="evidence" value="ECO:0007669"/>
    <property type="project" value="InterPro"/>
</dbReference>
<name>A0A6J6IRY8_9ZZZZ</name>
<protein>
    <submittedName>
        <fullName evidence="5">Unannotated protein</fullName>
    </submittedName>
</protein>
<evidence type="ECO:0000256" key="2">
    <source>
        <dbReference type="ARBA" id="ARBA00022777"/>
    </source>
</evidence>
<gene>
    <name evidence="4" type="ORF">UFOPK1440_00709</name>
    <name evidence="5" type="ORF">UFOPK1946_00933</name>
</gene>
<dbReference type="InterPro" id="IPR036890">
    <property type="entry name" value="HATPase_C_sf"/>
</dbReference>
<dbReference type="AlphaFoldDB" id="A0A6J6IRY8"/>
<proteinExistence type="predicted"/>
<sequence length="201" mass="22483">MDSASERIALARALHDGFAQDLVALRYRVEFLADSSSLESADSRELQKIALEISEITKKVRRELFNLREPALSRGDIADFIAAIEMLISTFRNHVKIDFQNSCSSIPAHLSELILEITPELIRNALKHARASRIEIVITQLEDSLQFTFSDNGAGGAHENKLHYGLTGIRELVELNQGSFTIIDEGGTKICLKFPNEEFLL</sequence>
<dbReference type="GO" id="GO:0016020">
    <property type="term" value="C:membrane"/>
    <property type="evidence" value="ECO:0007669"/>
    <property type="project" value="InterPro"/>
</dbReference>
<dbReference type="Pfam" id="PF07730">
    <property type="entry name" value="HisKA_3"/>
    <property type="match status" value="1"/>
</dbReference>
<dbReference type="InterPro" id="IPR011712">
    <property type="entry name" value="Sig_transdc_His_kin_sub3_dim/P"/>
</dbReference>
<feature type="domain" description="Histidine kinase/HSP90-like ATPase" evidence="3">
    <location>
        <begin position="109"/>
        <end position="198"/>
    </location>
</feature>
<keyword evidence="1" id="KW-0808">Transferase</keyword>
<dbReference type="InterPro" id="IPR003594">
    <property type="entry name" value="HATPase_dom"/>
</dbReference>
<organism evidence="5">
    <name type="scientific">freshwater metagenome</name>
    <dbReference type="NCBI Taxonomy" id="449393"/>
    <lineage>
        <taxon>unclassified sequences</taxon>
        <taxon>metagenomes</taxon>
        <taxon>ecological metagenomes</taxon>
    </lineage>
</organism>
<dbReference type="GO" id="GO:0046983">
    <property type="term" value="F:protein dimerization activity"/>
    <property type="evidence" value="ECO:0007669"/>
    <property type="project" value="InterPro"/>
</dbReference>
<evidence type="ECO:0000313" key="5">
    <source>
        <dbReference type="EMBL" id="CAB4627407.1"/>
    </source>
</evidence>